<sequence>MIASKSTQRKIKTIPGIANQHAAPTRTPSLSAPITEVASKLIVDSIDSEIQFDNDIEMTDSEPSLVEAGTKRLTTMHEIEYLKGPAMKRVKNEKPDIKKATKPKYSNKDLPSGCHADDLWCRVLIPTLAEWFGRQSNPFDVPEAETLAALQTIWDKVLGECIPHCIEIGDAIWDVAKQRITEWRSGFAKTALTALDANFDSVDEFKADFKARSVAATAALENEAFLYEHVEDPANRASLSCGHSDDDMKPKGAVALSAAAVERAYKLFATCCIEKKKGKLQLISKANKATGWDSTMDISFSGDIWSDHTYKYFKKMIQKKLHPSSIDKIITGAKQYVKGGSRGSGSSVTTKEDDLSGSDCSLDDILTEPESDYCHLIALNLLLSSI</sequence>
<dbReference type="OrthoDB" id="3267567at2759"/>
<dbReference type="Proteomes" id="UP000053647">
    <property type="component" value="Unassembled WGS sequence"/>
</dbReference>
<evidence type="ECO:0000313" key="1">
    <source>
        <dbReference type="EMBL" id="KIJ09356.1"/>
    </source>
</evidence>
<reference evidence="1 2" key="1">
    <citation type="submission" date="2014-06" db="EMBL/GenBank/DDBJ databases">
        <authorList>
            <consortium name="DOE Joint Genome Institute"/>
            <person name="Kuo A."/>
            <person name="Kohler A."/>
            <person name="Nagy L.G."/>
            <person name="Floudas D."/>
            <person name="Copeland A."/>
            <person name="Barry K.W."/>
            <person name="Cichocki N."/>
            <person name="Veneault-Fourrey C."/>
            <person name="LaButti K."/>
            <person name="Lindquist E.A."/>
            <person name="Lipzen A."/>
            <person name="Lundell T."/>
            <person name="Morin E."/>
            <person name="Murat C."/>
            <person name="Sun H."/>
            <person name="Tunlid A."/>
            <person name="Henrissat B."/>
            <person name="Grigoriev I.V."/>
            <person name="Hibbett D.S."/>
            <person name="Martin F."/>
            <person name="Nordberg H.P."/>
            <person name="Cantor M.N."/>
            <person name="Hua S.X."/>
        </authorList>
    </citation>
    <scope>NUCLEOTIDE SEQUENCE [LARGE SCALE GENOMIC DNA]</scope>
    <source>
        <strain evidence="1 2">ATCC 200175</strain>
    </source>
</reference>
<name>A0A0C9TQA7_PAXIN</name>
<dbReference type="EMBL" id="KN819471">
    <property type="protein sequence ID" value="KIJ09356.1"/>
    <property type="molecule type" value="Genomic_DNA"/>
</dbReference>
<gene>
    <name evidence="1" type="ORF">PAXINDRAFT_157910</name>
</gene>
<evidence type="ECO:0000313" key="2">
    <source>
        <dbReference type="Proteomes" id="UP000053647"/>
    </source>
</evidence>
<reference evidence="2" key="2">
    <citation type="submission" date="2015-01" db="EMBL/GenBank/DDBJ databases">
        <title>Evolutionary Origins and Diversification of the Mycorrhizal Mutualists.</title>
        <authorList>
            <consortium name="DOE Joint Genome Institute"/>
            <consortium name="Mycorrhizal Genomics Consortium"/>
            <person name="Kohler A."/>
            <person name="Kuo A."/>
            <person name="Nagy L.G."/>
            <person name="Floudas D."/>
            <person name="Copeland A."/>
            <person name="Barry K.W."/>
            <person name="Cichocki N."/>
            <person name="Veneault-Fourrey C."/>
            <person name="LaButti K."/>
            <person name="Lindquist E.A."/>
            <person name="Lipzen A."/>
            <person name="Lundell T."/>
            <person name="Morin E."/>
            <person name="Murat C."/>
            <person name="Riley R."/>
            <person name="Ohm R."/>
            <person name="Sun H."/>
            <person name="Tunlid A."/>
            <person name="Henrissat B."/>
            <person name="Grigoriev I.V."/>
            <person name="Hibbett D.S."/>
            <person name="Martin F."/>
        </authorList>
    </citation>
    <scope>NUCLEOTIDE SEQUENCE [LARGE SCALE GENOMIC DNA]</scope>
    <source>
        <strain evidence="2">ATCC 200175</strain>
    </source>
</reference>
<accession>A0A0C9TQA7</accession>
<keyword evidence="2" id="KW-1185">Reference proteome</keyword>
<protein>
    <submittedName>
        <fullName evidence="1">Uncharacterized protein</fullName>
    </submittedName>
</protein>
<organism evidence="1 2">
    <name type="scientific">Paxillus involutus ATCC 200175</name>
    <dbReference type="NCBI Taxonomy" id="664439"/>
    <lineage>
        <taxon>Eukaryota</taxon>
        <taxon>Fungi</taxon>
        <taxon>Dikarya</taxon>
        <taxon>Basidiomycota</taxon>
        <taxon>Agaricomycotina</taxon>
        <taxon>Agaricomycetes</taxon>
        <taxon>Agaricomycetidae</taxon>
        <taxon>Boletales</taxon>
        <taxon>Paxilineae</taxon>
        <taxon>Paxillaceae</taxon>
        <taxon>Paxillus</taxon>
    </lineage>
</organism>
<proteinExistence type="predicted"/>
<dbReference type="HOGENOM" id="CLU_715905_0_0_1"/>
<dbReference type="AlphaFoldDB" id="A0A0C9TQA7"/>